<feature type="compositionally biased region" description="Low complexity" evidence="10">
    <location>
        <begin position="140"/>
        <end position="229"/>
    </location>
</feature>
<dbReference type="GO" id="GO:0006605">
    <property type="term" value="P:protein targeting"/>
    <property type="evidence" value="ECO:0007669"/>
    <property type="project" value="UniProtKB-UniRule"/>
</dbReference>
<evidence type="ECO:0000259" key="12">
    <source>
        <dbReference type="Pfam" id="PF21760"/>
    </source>
</evidence>
<keyword evidence="7 9" id="KW-0811">Translocation</keyword>
<evidence type="ECO:0000256" key="8">
    <source>
        <dbReference type="ARBA" id="ARBA00023136"/>
    </source>
</evidence>
<comment type="caution">
    <text evidence="9">Lacks conserved residue(s) required for the propagation of feature annotation.</text>
</comment>
<feature type="transmembrane region" description="Helical" evidence="9">
    <location>
        <begin position="539"/>
        <end position="563"/>
    </location>
</feature>
<evidence type="ECO:0000256" key="3">
    <source>
        <dbReference type="ARBA" id="ARBA00022475"/>
    </source>
</evidence>
<evidence type="ECO:0000256" key="9">
    <source>
        <dbReference type="HAMAP-Rule" id="MF_01463"/>
    </source>
</evidence>
<dbReference type="Proteomes" id="UP000237822">
    <property type="component" value="Unassembled WGS sequence"/>
</dbReference>
<dbReference type="NCBIfam" id="TIGR00916">
    <property type="entry name" value="2A0604s01"/>
    <property type="match status" value="1"/>
</dbReference>
<feature type="transmembrane region" description="Helical" evidence="9">
    <location>
        <begin position="466"/>
        <end position="487"/>
    </location>
</feature>
<dbReference type="Pfam" id="PF02355">
    <property type="entry name" value="SecD_SecF_C"/>
    <property type="match status" value="1"/>
</dbReference>
<dbReference type="InterPro" id="IPR048634">
    <property type="entry name" value="SecD_SecF_C"/>
</dbReference>
<evidence type="ECO:0000256" key="6">
    <source>
        <dbReference type="ARBA" id="ARBA00022989"/>
    </source>
</evidence>
<keyword evidence="15" id="KW-1185">Reference proteome</keyword>
<sequence length="622" mass="64942">MAPLSQVSFARRALIGIAVFTLALTGLLVGAAQLSNGSYAPKLGLDLEGGTQMILKPRVTGNSNVGPEQLSQARDIIVQRIDASGVANAEVTTQGGRNIVVSMPGIPSKKDEDAIRQSSQLQFRPVLAIAPGSPQPQPSASPSGSASPSPSGSANPSASPSSSPSASAPSANPAPSTSSNNSALPGALTSETTAPSPSPTPTLQQSVAPSPSASGAPAPSPSPSGSAPATTDPYSLEQITPELTQQFTALDCSKPDALENIVDDAKKPLVTCEQDGSVKYILGPVVVSGERISDASAGYVTTPQGQQTSQVAINLSLDGEGTKQYADVSRKMVAMQQPQNQLASVLDSRVIVAPSFNEAIPNGQAQITGAFSIQDARDLAQQLKFGALPISFDLETRDQISPTLGGEQLRYGLIAGLVGLLLVVIYSLMQYRVLGFVTIASILAAAVLTYLAITILGWSHNYRLDMAGVTGLIVAIGFTADSFIVYFERIRDELREGRSLESAVATGWDRAKRTILIADGVNFLAAIVLYLLASSSVRGFAFTLGLTTLLDILIVFAFTHPLVTLLARRKFFREGHPWSGLDPRKLGAVKKTSYAGRGRFTTTSPRTVGADARVASAEGSAR</sequence>
<keyword evidence="6 9" id="KW-1133">Transmembrane helix</keyword>
<feature type="transmembrane region" description="Helical" evidence="9">
    <location>
        <begin position="409"/>
        <end position="429"/>
    </location>
</feature>
<dbReference type="RefSeq" id="WP_106298067.1">
    <property type="nucleotide sequence ID" value="NZ_PVTI01000018.1"/>
</dbReference>
<dbReference type="GO" id="GO:0043952">
    <property type="term" value="P:protein transport by the Sec complex"/>
    <property type="evidence" value="ECO:0007669"/>
    <property type="project" value="UniProtKB-UniRule"/>
</dbReference>
<feature type="transmembrane region" description="Helical" evidence="9">
    <location>
        <begin position="515"/>
        <end position="533"/>
    </location>
</feature>
<dbReference type="EMBL" id="PVTI01000018">
    <property type="protein sequence ID" value="PRY56647.1"/>
    <property type="molecule type" value="Genomic_DNA"/>
</dbReference>
<dbReference type="HAMAP" id="MF_01463_B">
    <property type="entry name" value="SecD_B"/>
    <property type="match status" value="1"/>
</dbReference>
<comment type="subunit">
    <text evidence="9">Forms a complex with SecF. Part of the essential Sec protein translocation apparatus which comprises SecA, SecYEG and auxiliary proteins SecDF. Other proteins may also be involved.</text>
</comment>
<feature type="region of interest" description="Disordered" evidence="10">
    <location>
        <begin position="129"/>
        <end position="233"/>
    </location>
</feature>
<evidence type="ECO:0000256" key="5">
    <source>
        <dbReference type="ARBA" id="ARBA00022927"/>
    </source>
</evidence>
<dbReference type="GO" id="GO:0015450">
    <property type="term" value="F:protein-transporting ATPase activity"/>
    <property type="evidence" value="ECO:0007669"/>
    <property type="project" value="InterPro"/>
</dbReference>
<dbReference type="InterPro" id="IPR055344">
    <property type="entry name" value="SecD_SecF_C_bact"/>
</dbReference>
<evidence type="ECO:0000256" key="1">
    <source>
        <dbReference type="ARBA" id="ARBA00004651"/>
    </source>
</evidence>
<dbReference type="InterPro" id="IPR005791">
    <property type="entry name" value="SecD"/>
</dbReference>
<dbReference type="OrthoDB" id="5240379at2"/>
<evidence type="ECO:0000259" key="11">
    <source>
        <dbReference type="Pfam" id="PF02355"/>
    </source>
</evidence>
<keyword evidence="4 9" id="KW-0812">Transmembrane</keyword>
<comment type="similarity">
    <text evidence="9">Belongs to the SecD/SecF family. SecD subfamily.</text>
</comment>
<dbReference type="InterPro" id="IPR054384">
    <property type="entry name" value="SecDF_P1_head"/>
</dbReference>
<dbReference type="PANTHER" id="PTHR30081">
    <property type="entry name" value="PROTEIN-EXPORT MEMBRANE PROTEIN SEC"/>
    <property type="match status" value="1"/>
</dbReference>
<proteinExistence type="inferred from homology"/>
<feature type="transmembrane region" description="Helical" evidence="9">
    <location>
        <begin position="436"/>
        <end position="460"/>
    </location>
</feature>
<dbReference type="Gene3D" id="3.30.1360.200">
    <property type="match status" value="1"/>
</dbReference>
<evidence type="ECO:0000313" key="15">
    <source>
        <dbReference type="Proteomes" id="UP000237822"/>
    </source>
</evidence>
<accession>A0A2T0UFQ1</accession>
<dbReference type="InterPro" id="IPR048631">
    <property type="entry name" value="SecD_1st"/>
</dbReference>
<evidence type="ECO:0000256" key="2">
    <source>
        <dbReference type="ARBA" id="ARBA00022448"/>
    </source>
</evidence>
<keyword evidence="3 9" id="KW-1003">Cell membrane</keyword>
<keyword evidence="5 9" id="KW-0653">Protein transport</keyword>
<protein>
    <recommendedName>
        <fullName evidence="9">Protein translocase subunit SecD</fullName>
    </recommendedName>
</protein>
<evidence type="ECO:0000313" key="14">
    <source>
        <dbReference type="EMBL" id="PRY56647.1"/>
    </source>
</evidence>
<evidence type="ECO:0000259" key="13">
    <source>
        <dbReference type="Pfam" id="PF22599"/>
    </source>
</evidence>
<organism evidence="14 15">
    <name type="scientific">Knoellia remsis</name>
    <dbReference type="NCBI Taxonomy" id="407159"/>
    <lineage>
        <taxon>Bacteria</taxon>
        <taxon>Bacillati</taxon>
        <taxon>Actinomycetota</taxon>
        <taxon>Actinomycetes</taxon>
        <taxon>Micrococcales</taxon>
        <taxon>Intrasporangiaceae</taxon>
        <taxon>Knoellia</taxon>
    </lineage>
</organism>
<dbReference type="Pfam" id="PF22599">
    <property type="entry name" value="SecDF_P1_head"/>
    <property type="match status" value="1"/>
</dbReference>
<dbReference type="Pfam" id="PF21760">
    <property type="entry name" value="SecD_1st"/>
    <property type="match status" value="1"/>
</dbReference>
<dbReference type="AlphaFoldDB" id="A0A2T0UFQ1"/>
<dbReference type="PANTHER" id="PTHR30081:SF1">
    <property type="entry name" value="PROTEIN TRANSLOCASE SUBUNIT SECD"/>
    <property type="match status" value="1"/>
</dbReference>
<dbReference type="InterPro" id="IPR022813">
    <property type="entry name" value="SecD/SecF_arch_bac"/>
</dbReference>
<comment type="function">
    <text evidence="9">Part of the Sec protein translocase complex. Interacts with the SecYEG preprotein conducting channel. SecDF uses the proton motive force (PMF) to complete protein translocation after the ATP-dependent function of SecA.</text>
</comment>
<comment type="subcellular location">
    <subcellularLocation>
        <location evidence="1 9">Cell membrane</location>
        <topology evidence="1 9">Multi-pass membrane protein</topology>
    </subcellularLocation>
</comment>
<comment type="caution">
    <text evidence="14">The sequence shown here is derived from an EMBL/GenBank/DDBJ whole genome shotgun (WGS) entry which is preliminary data.</text>
</comment>
<feature type="domain" description="SecDF P1 head subdomain" evidence="13">
    <location>
        <begin position="276"/>
        <end position="390"/>
    </location>
</feature>
<dbReference type="NCBIfam" id="TIGR01129">
    <property type="entry name" value="secD"/>
    <property type="match status" value="1"/>
</dbReference>
<dbReference type="SUPFAM" id="SSF82866">
    <property type="entry name" value="Multidrug efflux transporter AcrB transmembrane domain"/>
    <property type="match status" value="1"/>
</dbReference>
<feature type="domain" description="Protein translocase subunit SecDF P1" evidence="12">
    <location>
        <begin position="71"/>
        <end position="126"/>
    </location>
</feature>
<gene>
    <name evidence="9" type="primary">secD</name>
    <name evidence="14" type="ORF">BCF74_11842</name>
</gene>
<reference evidence="14 15" key="1">
    <citation type="submission" date="2018-03" db="EMBL/GenBank/DDBJ databases">
        <title>Genomic Encyclopedia of Archaeal and Bacterial Type Strains, Phase II (KMG-II): from individual species to whole genera.</title>
        <authorList>
            <person name="Goeker M."/>
        </authorList>
    </citation>
    <scope>NUCLEOTIDE SEQUENCE [LARGE SCALE GENOMIC DNA]</scope>
    <source>
        <strain evidence="14 15">ATCC BAA-1496</strain>
    </source>
</reference>
<dbReference type="GO" id="GO:0005886">
    <property type="term" value="C:plasma membrane"/>
    <property type="evidence" value="ECO:0007669"/>
    <property type="project" value="UniProtKB-SubCell"/>
</dbReference>
<feature type="domain" description="Protein export membrane protein SecD/SecF C-terminal" evidence="11">
    <location>
        <begin position="395"/>
        <end position="566"/>
    </location>
</feature>
<dbReference type="Gene3D" id="3.30.70.3400">
    <property type="match status" value="1"/>
</dbReference>
<dbReference type="Gene3D" id="1.20.1640.10">
    <property type="entry name" value="Multidrug efflux transporter AcrB transmembrane domain"/>
    <property type="match status" value="1"/>
</dbReference>
<evidence type="ECO:0000256" key="10">
    <source>
        <dbReference type="SAM" id="MobiDB-lite"/>
    </source>
</evidence>
<evidence type="ECO:0000256" key="7">
    <source>
        <dbReference type="ARBA" id="ARBA00023010"/>
    </source>
</evidence>
<dbReference type="GO" id="GO:0065002">
    <property type="term" value="P:intracellular protein transmembrane transport"/>
    <property type="evidence" value="ECO:0007669"/>
    <property type="project" value="UniProtKB-UniRule"/>
</dbReference>
<keyword evidence="8 9" id="KW-0472">Membrane</keyword>
<keyword evidence="2 9" id="KW-0813">Transport</keyword>
<evidence type="ECO:0000256" key="4">
    <source>
        <dbReference type="ARBA" id="ARBA00022692"/>
    </source>
</evidence>
<name>A0A2T0UFQ1_9MICO</name>